<evidence type="ECO:0000313" key="1">
    <source>
        <dbReference type="EMBL" id="NFV78949.1"/>
    </source>
</evidence>
<reference evidence="1 2" key="1">
    <citation type="submission" date="2020-02" db="EMBL/GenBank/DDBJ databases">
        <authorList>
            <person name="Dziuba M."/>
            <person name="Kuznetsov B."/>
            <person name="Mardanov A."/>
            <person name="Ravin N."/>
            <person name="Grouzdev D."/>
        </authorList>
    </citation>
    <scope>NUCLEOTIDE SEQUENCE [LARGE SCALE GENOMIC DNA]</scope>
    <source>
        <strain evidence="1 2">SpK</strain>
    </source>
</reference>
<evidence type="ECO:0008006" key="3">
    <source>
        <dbReference type="Google" id="ProtNLM"/>
    </source>
</evidence>
<name>A0A7C9UTY6_9PROT</name>
<dbReference type="Proteomes" id="UP000480684">
    <property type="component" value="Unassembled WGS sequence"/>
</dbReference>
<gene>
    <name evidence="1" type="ORF">G4223_02320</name>
</gene>
<evidence type="ECO:0000313" key="2">
    <source>
        <dbReference type="Proteomes" id="UP000480684"/>
    </source>
</evidence>
<dbReference type="RefSeq" id="WP_163674441.1">
    <property type="nucleotide sequence ID" value="NZ_JAAIYP010000007.1"/>
</dbReference>
<protein>
    <recommendedName>
        <fullName evidence="3">GGDEF domain-containing protein</fullName>
    </recommendedName>
</protein>
<keyword evidence="2" id="KW-1185">Reference proteome</keyword>
<accession>A0A7C9UTY6</accession>
<dbReference type="AlphaFoldDB" id="A0A7C9UTY6"/>
<dbReference type="EMBL" id="JAAIYP010000007">
    <property type="protein sequence ID" value="NFV78949.1"/>
    <property type="molecule type" value="Genomic_DNA"/>
</dbReference>
<organism evidence="1 2">
    <name type="scientific">Magnetospirillum aberrantis SpK</name>
    <dbReference type="NCBI Taxonomy" id="908842"/>
    <lineage>
        <taxon>Bacteria</taxon>
        <taxon>Pseudomonadati</taxon>
        <taxon>Pseudomonadota</taxon>
        <taxon>Alphaproteobacteria</taxon>
        <taxon>Rhodospirillales</taxon>
        <taxon>Rhodospirillaceae</taxon>
        <taxon>Magnetospirillum</taxon>
    </lineage>
</organism>
<proteinExistence type="predicted"/>
<sequence>MAAFSSNPVGSGERQDLLKRLSESLGQGGDRLNLLDLAPAQTHFGGDWPRLSAKVHSIVEGTLRKCLSEGDSFAPLDDMSYAIICSPTSAGDIRDTLEHISDEVTRRIMGEGSRKVFVSITVADPEAKARAEAEAKALATAPVSNIERILGSLVAPEEEFSFADVRFVVRTMMAADGRPTTITVPMAVCELGNGRIRGGYDCLPPEPDPALVAELDALTAEATAGHLVEMERQGRPGVVQVPVHRATLSSRKWRELYLKICRGLFGRHKSRLVFDIFGIEDGTPSNRVTEHMQWLRPYGRAVSATVDVDFSTLNSFTGAQVLSLGVTLDGVEDEVAEAKLARFVPKLKGMDVRCHVHGLRTQGQAGLCRSLMVAAMNGPVVEDGGAPRLELVRDGR</sequence>
<comment type="caution">
    <text evidence="1">The sequence shown here is derived from an EMBL/GenBank/DDBJ whole genome shotgun (WGS) entry which is preliminary data.</text>
</comment>